<accession>A0ACA9QL91</accession>
<reference evidence="1" key="1">
    <citation type="submission" date="2021-06" db="EMBL/GenBank/DDBJ databases">
        <authorList>
            <person name="Kallberg Y."/>
            <person name="Tangrot J."/>
            <person name="Rosling A."/>
        </authorList>
    </citation>
    <scope>NUCLEOTIDE SEQUENCE</scope>
    <source>
        <strain evidence="1">MA461A</strain>
    </source>
</reference>
<evidence type="ECO:0000313" key="2">
    <source>
        <dbReference type="Proteomes" id="UP000789920"/>
    </source>
</evidence>
<comment type="caution">
    <text evidence="1">The sequence shown here is derived from an EMBL/GenBank/DDBJ whole genome shotgun (WGS) entry which is preliminary data.</text>
</comment>
<name>A0ACA9QL91_9GLOM</name>
<sequence length="118" mass="13606">MQEAQIMLQSVTNHLEKVSALHDEVNKQLNKSRKQMQKRSSVHRRNNPYEPGQLVTIAPDTDMNPTIRKRKIQTNFKDTGTVVSMMNNNKTIVIETPNGSTVHCPVKRIRRIKKNSEK</sequence>
<gene>
    <name evidence="1" type="ORF">RPERSI_LOCUS14639</name>
</gene>
<evidence type="ECO:0000313" key="1">
    <source>
        <dbReference type="EMBL" id="CAG8755576.1"/>
    </source>
</evidence>
<dbReference type="EMBL" id="CAJVQC010034081">
    <property type="protein sequence ID" value="CAG8755576.1"/>
    <property type="molecule type" value="Genomic_DNA"/>
</dbReference>
<dbReference type="Proteomes" id="UP000789920">
    <property type="component" value="Unassembled WGS sequence"/>
</dbReference>
<organism evidence="1 2">
    <name type="scientific">Racocetra persica</name>
    <dbReference type="NCBI Taxonomy" id="160502"/>
    <lineage>
        <taxon>Eukaryota</taxon>
        <taxon>Fungi</taxon>
        <taxon>Fungi incertae sedis</taxon>
        <taxon>Mucoromycota</taxon>
        <taxon>Glomeromycotina</taxon>
        <taxon>Glomeromycetes</taxon>
        <taxon>Diversisporales</taxon>
        <taxon>Gigasporaceae</taxon>
        <taxon>Racocetra</taxon>
    </lineage>
</organism>
<proteinExistence type="predicted"/>
<feature type="non-terminal residue" evidence="1">
    <location>
        <position position="118"/>
    </location>
</feature>
<protein>
    <submittedName>
        <fullName evidence="1">31961_t:CDS:1</fullName>
    </submittedName>
</protein>
<keyword evidence="2" id="KW-1185">Reference proteome</keyword>